<dbReference type="PANTHER" id="PTHR12406">
    <property type="entry name" value="CALCIUM-INDEPENDENT PHOSPHOLIPASE A2 IPLA2 -RELATED"/>
    <property type="match status" value="1"/>
</dbReference>
<dbReference type="InterPro" id="IPR016035">
    <property type="entry name" value="Acyl_Trfase/lysoPLipase"/>
</dbReference>
<sequence length="255" mass="27566">MRALSLPGCACRAAFQFGVLSRLVAAGERFDVVAGASSGSVSGAALVAGLADVGPDLWRSMAKTPVVSRRYLASERSPFGMSAVLRGALERFLPEEKLHGTEAELLVATTHARRFFAGRKDALVVHSNHERRDMHDVLVASCFIPVIYARVPRLDGEVHMDGGAADNTLIDALVARGATDITVISPFAGGKIARTLFSPEAPPTAPPHVRLRLLFPERPLRQRHFDFDPGPMEEALTMPHRSVIVEPRNRCTGSV</sequence>
<name>A0A6N7PG95_9BACT</name>
<evidence type="ECO:0000313" key="4">
    <source>
        <dbReference type="EMBL" id="MRG91048.1"/>
    </source>
</evidence>
<evidence type="ECO:0000313" key="5">
    <source>
        <dbReference type="Proteomes" id="UP000440224"/>
    </source>
</evidence>
<evidence type="ECO:0000259" key="3">
    <source>
        <dbReference type="PROSITE" id="PS51635"/>
    </source>
</evidence>
<dbReference type="PROSITE" id="PS51635">
    <property type="entry name" value="PNPLA"/>
    <property type="match status" value="1"/>
</dbReference>
<feature type="domain" description="PNPLA" evidence="3">
    <location>
        <begin position="4"/>
        <end position="174"/>
    </location>
</feature>
<gene>
    <name evidence="4" type="ORF">GF068_03800</name>
</gene>
<feature type="short sequence motif" description="GXSXG" evidence="2">
    <location>
        <begin position="35"/>
        <end position="39"/>
    </location>
</feature>
<feature type="short sequence motif" description="DGA/G" evidence="2">
    <location>
        <begin position="161"/>
        <end position="163"/>
    </location>
</feature>
<keyword evidence="2" id="KW-0442">Lipid degradation</keyword>
<dbReference type="GO" id="GO:0004806">
    <property type="term" value="F:triacylglycerol lipase activity"/>
    <property type="evidence" value="ECO:0007669"/>
    <property type="project" value="TreeGrafter"/>
</dbReference>
<proteinExistence type="predicted"/>
<keyword evidence="1 2" id="KW-0443">Lipid metabolism</keyword>
<evidence type="ECO:0000256" key="1">
    <source>
        <dbReference type="ARBA" id="ARBA00023098"/>
    </source>
</evidence>
<keyword evidence="5" id="KW-1185">Reference proteome</keyword>
<organism evidence="4 5">
    <name type="scientific">Polyangium spumosum</name>
    <dbReference type="NCBI Taxonomy" id="889282"/>
    <lineage>
        <taxon>Bacteria</taxon>
        <taxon>Pseudomonadati</taxon>
        <taxon>Myxococcota</taxon>
        <taxon>Polyangia</taxon>
        <taxon>Polyangiales</taxon>
        <taxon>Polyangiaceae</taxon>
        <taxon>Polyangium</taxon>
    </lineage>
</organism>
<dbReference type="RefSeq" id="WP_153817888.1">
    <property type="nucleotide sequence ID" value="NZ_WJIE01000001.1"/>
</dbReference>
<protein>
    <recommendedName>
        <fullName evidence="3">PNPLA domain-containing protein</fullName>
    </recommendedName>
</protein>
<dbReference type="Pfam" id="PF01734">
    <property type="entry name" value="Patatin"/>
    <property type="match status" value="1"/>
</dbReference>
<dbReference type="OrthoDB" id="5498957at2"/>
<dbReference type="InterPro" id="IPR002641">
    <property type="entry name" value="PNPLA_dom"/>
</dbReference>
<dbReference type="PANTHER" id="PTHR12406:SF7">
    <property type="entry name" value="PATATIN-LIKE PHOSPHOLIPASE DOMAIN-CONTAINING PROTEIN 4"/>
    <property type="match status" value="1"/>
</dbReference>
<keyword evidence="2" id="KW-0378">Hydrolase</keyword>
<dbReference type="Proteomes" id="UP000440224">
    <property type="component" value="Unassembled WGS sequence"/>
</dbReference>
<feature type="active site" description="Proton acceptor" evidence="2">
    <location>
        <position position="161"/>
    </location>
</feature>
<dbReference type="AlphaFoldDB" id="A0A6N7PG95"/>
<dbReference type="GO" id="GO:0019433">
    <property type="term" value="P:triglyceride catabolic process"/>
    <property type="evidence" value="ECO:0007669"/>
    <property type="project" value="TreeGrafter"/>
</dbReference>
<dbReference type="EMBL" id="WJIE01000001">
    <property type="protein sequence ID" value="MRG91048.1"/>
    <property type="molecule type" value="Genomic_DNA"/>
</dbReference>
<reference evidence="4 5" key="1">
    <citation type="submission" date="2019-10" db="EMBL/GenBank/DDBJ databases">
        <title>A soil myxobacterium in the family Polyangiaceae.</title>
        <authorList>
            <person name="Li Y."/>
            <person name="Wang J."/>
        </authorList>
    </citation>
    <scope>NUCLEOTIDE SEQUENCE [LARGE SCALE GENOMIC DNA]</scope>
    <source>
        <strain evidence="4 5">DSM 14734</strain>
    </source>
</reference>
<dbReference type="GO" id="GO:0005737">
    <property type="term" value="C:cytoplasm"/>
    <property type="evidence" value="ECO:0007669"/>
    <property type="project" value="TreeGrafter"/>
</dbReference>
<feature type="active site" description="Nucleophile" evidence="2">
    <location>
        <position position="37"/>
    </location>
</feature>
<dbReference type="GO" id="GO:0016020">
    <property type="term" value="C:membrane"/>
    <property type="evidence" value="ECO:0007669"/>
    <property type="project" value="TreeGrafter"/>
</dbReference>
<dbReference type="SUPFAM" id="SSF52151">
    <property type="entry name" value="FabD/lysophospholipase-like"/>
    <property type="match status" value="1"/>
</dbReference>
<comment type="caution">
    <text evidence="4">The sequence shown here is derived from an EMBL/GenBank/DDBJ whole genome shotgun (WGS) entry which is preliminary data.</text>
</comment>
<evidence type="ECO:0000256" key="2">
    <source>
        <dbReference type="PROSITE-ProRule" id="PRU01161"/>
    </source>
</evidence>
<comment type="caution">
    <text evidence="2">Lacks conserved residue(s) required for the propagation of feature annotation.</text>
</comment>
<accession>A0A6N7PG95</accession>
<dbReference type="InterPro" id="IPR033562">
    <property type="entry name" value="PLPL"/>
</dbReference>
<dbReference type="Gene3D" id="3.40.1090.10">
    <property type="entry name" value="Cytosolic phospholipase A2 catalytic domain"/>
    <property type="match status" value="2"/>
</dbReference>
<dbReference type="GO" id="GO:0055088">
    <property type="term" value="P:lipid homeostasis"/>
    <property type="evidence" value="ECO:0007669"/>
    <property type="project" value="TreeGrafter"/>
</dbReference>
<dbReference type="GO" id="GO:0005811">
    <property type="term" value="C:lipid droplet"/>
    <property type="evidence" value="ECO:0007669"/>
    <property type="project" value="TreeGrafter"/>
</dbReference>